<dbReference type="Pfam" id="PF00849">
    <property type="entry name" value="PseudoU_synth_2"/>
    <property type="match status" value="1"/>
</dbReference>
<dbReference type="InterPro" id="IPR018496">
    <property type="entry name" value="PsdUridine_synth_RsuA/RluB_CS"/>
</dbReference>
<proteinExistence type="inferred from homology"/>
<dbReference type="EMBL" id="CACRUH010000046">
    <property type="protein sequence ID" value="VYU37104.1"/>
    <property type="molecule type" value="Genomic_DNA"/>
</dbReference>
<feature type="compositionally biased region" description="Basic and acidic residues" evidence="5">
    <location>
        <begin position="248"/>
        <end position="367"/>
    </location>
</feature>
<feature type="domain" description="RNA-binding S4" evidence="6">
    <location>
        <begin position="6"/>
        <end position="62"/>
    </location>
</feature>
<dbReference type="GO" id="GO:0000455">
    <property type="term" value="P:enzyme-directed rRNA pseudouridine synthesis"/>
    <property type="evidence" value="ECO:0007669"/>
    <property type="project" value="UniProtKB-ARBA"/>
</dbReference>
<accession>A0A6N3EB42</accession>
<dbReference type="InterPro" id="IPR050343">
    <property type="entry name" value="RsuA_PseudoU_synthase"/>
</dbReference>
<dbReference type="SMART" id="SM00363">
    <property type="entry name" value="S4"/>
    <property type="match status" value="1"/>
</dbReference>
<dbReference type="InterPro" id="IPR020103">
    <property type="entry name" value="PsdUridine_synth_cat_dom_sf"/>
</dbReference>
<dbReference type="FunFam" id="3.10.290.10:FF:000003">
    <property type="entry name" value="Pseudouridine synthase"/>
    <property type="match status" value="1"/>
</dbReference>
<dbReference type="Gene3D" id="3.30.70.1560">
    <property type="entry name" value="Alpha-L RNA-binding motif"/>
    <property type="match status" value="1"/>
</dbReference>
<dbReference type="GO" id="GO:0003723">
    <property type="term" value="F:RNA binding"/>
    <property type="evidence" value="ECO:0007669"/>
    <property type="project" value="UniProtKB-KW"/>
</dbReference>
<name>A0A6N3EB42_9FIRM</name>
<dbReference type="InterPro" id="IPR006145">
    <property type="entry name" value="PsdUridine_synth_RsuA/RluA"/>
</dbReference>
<dbReference type="Gene3D" id="3.30.70.580">
    <property type="entry name" value="Pseudouridine synthase I, catalytic domain, N-terminal subdomain"/>
    <property type="match status" value="1"/>
</dbReference>
<evidence type="ECO:0000256" key="5">
    <source>
        <dbReference type="SAM" id="MobiDB-lite"/>
    </source>
</evidence>
<keyword evidence="3" id="KW-0694">RNA-binding</keyword>
<dbReference type="EC" id="5.4.99.-" evidence="4"/>
<evidence type="ECO:0000313" key="7">
    <source>
        <dbReference type="EMBL" id="VYU37104.1"/>
    </source>
</evidence>
<dbReference type="NCBIfam" id="TIGR00093">
    <property type="entry name" value="pseudouridine synthase"/>
    <property type="match status" value="1"/>
</dbReference>
<dbReference type="GO" id="GO:0120159">
    <property type="term" value="F:rRNA pseudouridine synthase activity"/>
    <property type="evidence" value="ECO:0007669"/>
    <property type="project" value="UniProtKB-ARBA"/>
</dbReference>
<keyword evidence="2 4" id="KW-0413">Isomerase</keyword>
<dbReference type="PROSITE" id="PS01149">
    <property type="entry name" value="PSI_RSU"/>
    <property type="match status" value="1"/>
</dbReference>
<evidence type="ECO:0000256" key="1">
    <source>
        <dbReference type="ARBA" id="ARBA00008348"/>
    </source>
</evidence>
<feature type="region of interest" description="Disordered" evidence="5">
    <location>
        <begin position="248"/>
        <end position="378"/>
    </location>
</feature>
<dbReference type="SUPFAM" id="SSF55120">
    <property type="entry name" value="Pseudouridine synthase"/>
    <property type="match status" value="1"/>
</dbReference>
<dbReference type="SUPFAM" id="SSF55174">
    <property type="entry name" value="Alpha-L RNA-binding motif"/>
    <property type="match status" value="1"/>
</dbReference>
<dbReference type="InterPro" id="IPR042092">
    <property type="entry name" value="PsdUridine_s_RsuA/RluB/E/F_cat"/>
</dbReference>
<comment type="similarity">
    <text evidence="1 4">Belongs to the pseudouridine synthase RsuA family.</text>
</comment>
<evidence type="ECO:0000256" key="4">
    <source>
        <dbReference type="RuleBase" id="RU003887"/>
    </source>
</evidence>
<evidence type="ECO:0000259" key="6">
    <source>
        <dbReference type="SMART" id="SM00363"/>
    </source>
</evidence>
<dbReference type="Gene3D" id="3.10.290.10">
    <property type="entry name" value="RNA-binding S4 domain"/>
    <property type="match status" value="1"/>
</dbReference>
<dbReference type="PANTHER" id="PTHR47683:SF2">
    <property type="entry name" value="RNA-BINDING S4 DOMAIN-CONTAINING PROTEIN"/>
    <property type="match status" value="1"/>
</dbReference>
<sequence length="378" mass="43269">MGDDGIRLNKFLSGAGICSRREADRLIEEGKVTVGGRTAVPGQKIKNGETVVCNGRTIAAGTKGAEKKPDRVLLAVHKPCGIVCTTSDKDRAPNIVDMVDSPVRIYPVGRLDKDSEGLILMTNQGDLVNRLMRGSNGHEKEYLVFIDRPVKPEFIQKMRKGVFLPELDVTTKPCFAEMTGEKSFRIVLTQGLNRQIRRMCEQLGCKVRKLKRVRIMNIELGDLKAGESRPVSKKEYAELMRRLEDTSGLSLKDRTVNEKDRGKNEKGRNEDRKDRAKNEYGRNEDLKGRTKNEKGRTKNEKGRYEYAKGHTKNEKVWNEDPKYRTKNEKGRNEDQKYRTYNEKGRNEDTKGRTRNEKSRNENLEIRTDKRKKAPGKRK</sequence>
<gene>
    <name evidence="7" type="primary">rluF</name>
    <name evidence="7" type="ORF">CHLFYP18_00745</name>
</gene>
<evidence type="ECO:0000256" key="3">
    <source>
        <dbReference type="PROSITE-ProRule" id="PRU00182"/>
    </source>
</evidence>
<dbReference type="Pfam" id="PF01479">
    <property type="entry name" value="S4"/>
    <property type="match status" value="1"/>
</dbReference>
<protein>
    <recommendedName>
        <fullName evidence="4">Pseudouridine synthase</fullName>
        <ecNumber evidence="4">5.4.99.-</ecNumber>
    </recommendedName>
</protein>
<dbReference type="CDD" id="cd00165">
    <property type="entry name" value="S4"/>
    <property type="match status" value="1"/>
</dbReference>
<dbReference type="PROSITE" id="PS50889">
    <property type="entry name" value="S4"/>
    <property type="match status" value="1"/>
</dbReference>
<dbReference type="InterPro" id="IPR036986">
    <property type="entry name" value="S4_RNA-bd_sf"/>
</dbReference>
<dbReference type="InterPro" id="IPR002942">
    <property type="entry name" value="S4_RNA-bd"/>
</dbReference>
<dbReference type="InterPro" id="IPR020094">
    <property type="entry name" value="TruA/RsuA/RluB/E/F_N"/>
</dbReference>
<dbReference type="InterPro" id="IPR000748">
    <property type="entry name" value="PsdUridine_synth_RsuA/RluB/E/F"/>
</dbReference>
<organism evidence="7">
    <name type="scientific">Hungatella hathewayi</name>
    <dbReference type="NCBI Taxonomy" id="154046"/>
    <lineage>
        <taxon>Bacteria</taxon>
        <taxon>Bacillati</taxon>
        <taxon>Bacillota</taxon>
        <taxon>Clostridia</taxon>
        <taxon>Lachnospirales</taxon>
        <taxon>Lachnospiraceae</taxon>
        <taxon>Hungatella</taxon>
    </lineage>
</organism>
<feature type="compositionally biased region" description="Basic residues" evidence="5">
    <location>
        <begin position="368"/>
        <end position="378"/>
    </location>
</feature>
<dbReference type="PANTHER" id="PTHR47683">
    <property type="entry name" value="PSEUDOURIDINE SYNTHASE FAMILY PROTEIN-RELATED"/>
    <property type="match status" value="1"/>
</dbReference>
<reference evidence="7" key="1">
    <citation type="submission" date="2019-11" db="EMBL/GenBank/DDBJ databases">
        <authorList>
            <person name="Feng L."/>
        </authorList>
    </citation>
    <scope>NUCLEOTIDE SEQUENCE</scope>
    <source>
        <strain evidence="7">ChathewayiLFYP18</strain>
    </source>
</reference>
<dbReference type="AlphaFoldDB" id="A0A6N3EB42"/>
<evidence type="ECO:0000256" key="2">
    <source>
        <dbReference type="ARBA" id="ARBA00023235"/>
    </source>
</evidence>